<comment type="caution">
    <text evidence="1">The sequence shown here is derived from an EMBL/GenBank/DDBJ whole genome shotgun (WGS) entry which is preliminary data.</text>
</comment>
<accession>A0AAD6RTG3</accession>
<sequence>MSMVTEACPTATVSPSVFVVLRLL</sequence>
<name>A0AAD6RTG3_9ROSI</name>
<keyword evidence="2" id="KW-1185">Reference proteome</keyword>
<evidence type="ECO:0000313" key="1">
    <source>
        <dbReference type="EMBL" id="KAJ7014744.1"/>
    </source>
</evidence>
<proteinExistence type="predicted"/>
<reference evidence="1 2" key="1">
    <citation type="journal article" date="2023" name="Mol. Ecol. Resour.">
        <title>Chromosome-level genome assembly of a triploid poplar Populus alba 'Berolinensis'.</title>
        <authorList>
            <person name="Chen S."/>
            <person name="Yu Y."/>
            <person name="Wang X."/>
            <person name="Wang S."/>
            <person name="Zhang T."/>
            <person name="Zhou Y."/>
            <person name="He R."/>
            <person name="Meng N."/>
            <person name="Wang Y."/>
            <person name="Liu W."/>
            <person name="Liu Z."/>
            <person name="Liu J."/>
            <person name="Guo Q."/>
            <person name="Huang H."/>
            <person name="Sederoff R.R."/>
            <person name="Wang G."/>
            <person name="Qu G."/>
            <person name="Chen S."/>
        </authorList>
    </citation>
    <scope>NUCLEOTIDE SEQUENCE [LARGE SCALE GENOMIC DNA]</scope>
    <source>
        <strain evidence="1">SC-2020</strain>
    </source>
</reference>
<protein>
    <submittedName>
        <fullName evidence="1">Uncharacterized protein</fullName>
    </submittedName>
</protein>
<gene>
    <name evidence="1" type="ORF">NC653_004138</name>
</gene>
<dbReference type="Proteomes" id="UP001164929">
    <property type="component" value="Chromosome 1"/>
</dbReference>
<dbReference type="AlphaFoldDB" id="A0AAD6RTG3"/>
<evidence type="ECO:0000313" key="2">
    <source>
        <dbReference type="Proteomes" id="UP001164929"/>
    </source>
</evidence>
<organism evidence="1 2">
    <name type="scientific">Populus alba x Populus x berolinensis</name>
    <dbReference type="NCBI Taxonomy" id="444605"/>
    <lineage>
        <taxon>Eukaryota</taxon>
        <taxon>Viridiplantae</taxon>
        <taxon>Streptophyta</taxon>
        <taxon>Embryophyta</taxon>
        <taxon>Tracheophyta</taxon>
        <taxon>Spermatophyta</taxon>
        <taxon>Magnoliopsida</taxon>
        <taxon>eudicotyledons</taxon>
        <taxon>Gunneridae</taxon>
        <taxon>Pentapetalae</taxon>
        <taxon>rosids</taxon>
        <taxon>fabids</taxon>
        <taxon>Malpighiales</taxon>
        <taxon>Salicaceae</taxon>
        <taxon>Saliceae</taxon>
        <taxon>Populus</taxon>
    </lineage>
</organism>
<dbReference type="EMBL" id="JAQIZT010000001">
    <property type="protein sequence ID" value="KAJ7014744.1"/>
    <property type="molecule type" value="Genomic_DNA"/>
</dbReference>